<organism evidence="9 10">
    <name type="scientific">Molossus molossus</name>
    <name type="common">Pallas' mastiff bat</name>
    <name type="synonym">Vespertilio molossus</name>
    <dbReference type="NCBI Taxonomy" id="27622"/>
    <lineage>
        <taxon>Eukaryota</taxon>
        <taxon>Metazoa</taxon>
        <taxon>Chordata</taxon>
        <taxon>Craniata</taxon>
        <taxon>Vertebrata</taxon>
        <taxon>Euteleostomi</taxon>
        <taxon>Mammalia</taxon>
        <taxon>Eutheria</taxon>
        <taxon>Laurasiatheria</taxon>
        <taxon>Chiroptera</taxon>
        <taxon>Yangochiroptera</taxon>
        <taxon>Molossidae</taxon>
        <taxon>Molossus</taxon>
    </lineage>
</organism>
<evidence type="ECO:0000256" key="1">
    <source>
        <dbReference type="ARBA" id="ARBA00004167"/>
    </source>
</evidence>
<dbReference type="EMBL" id="JACASF010000014">
    <property type="protein sequence ID" value="KAF6434529.1"/>
    <property type="molecule type" value="Genomic_DNA"/>
</dbReference>
<comment type="similarity">
    <text evidence="5">Belongs to the SPATA31 family.</text>
</comment>
<evidence type="ECO:0000259" key="8">
    <source>
        <dbReference type="Pfam" id="PF15371"/>
    </source>
</evidence>
<protein>
    <submittedName>
        <fullName evidence="9">SPATA31 subfamily D member 1</fullName>
    </submittedName>
</protein>
<dbReference type="InterPro" id="IPR027970">
    <property type="entry name" value="SPATA31-like"/>
</dbReference>
<evidence type="ECO:0000256" key="6">
    <source>
        <dbReference type="SAM" id="MobiDB-lite"/>
    </source>
</evidence>
<dbReference type="Pfam" id="PF15371">
    <property type="entry name" value="DUF4599"/>
    <property type="match status" value="1"/>
</dbReference>
<dbReference type="Proteomes" id="UP000550707">
    <property type="component" value="Unassembled WGS sequence"/>
</dbReference>
<evidence type="ECO:0000256" key="3">
    <source>
        <dbReference type="ARBA" id="ARBA00022989"/>
    </source>
</evidence>
<keyword evidence="3 7" id="KW-1133">Transmembrane helix</keyword>
<name>A0A7J8EH87_MOLMO</name>
<gene>
    <name evidence="9" type="ORF">HJG59_017242</name>
</gene>
<evidence type="ECO:0000313" key="9">
    <source>
        <dbReference type="EMBL" id="KAF6434529.1"/>
    </source>
</evidence>
<evidence type="ECO:0000256" key="2">
    <source>
        <dbReference type="ARBA" id="ARBA00022692"/>
    </source>
</evidence>
<evidence type="ECO:0000256" key="4">
    <source>
        <dbReference type="ARBA" id="ARBA00023136"/>
    </source>
</evidence>
<comment type="caution">
    <text evidence="9">The sequence shown here is derived from an EMBL/GenBank/DDBJ whole genome shotgun (WGS) entry which is preliminary data.</text>
</comment>
<evidence type="ECO:0000256" key="7">
    <source>
        <dbReference type="SAM" id="Phobius"/>
    </source>
</evidence>
<accession>A0A7J8EH87</accession>
<dbReference type="AlphaFoldDB" id="A0A7J8EH87"/>
<proteinExistence type="inferred from homology"/>
<dbReference type="PANTHER" id="PTHR21859:SF51">
    <property type="entry name" value="RIKEN CDNA 1700014D04 GENE"/>
    <property type="match status" value="1"/>
</dbReference>
<keyword evidence="10" id="KW-1185">Reference proteome</keyword>
<sequence length="171" mass="18714">MAELQLHFLIIPILIFLCGVGLLLSLCHKKKKPSFPVFLKQGDIGQYQSKAKRQRNSGAQTGWKACQREVEEAKNVLSLLQSPLGQHHDTIHLRQLLCPDPSCEVCNHAAAEVNRLLFPEALEDASPLAPTTPGTESSYSLSSVFSVVPPRDPIPSPLPEPFLPLSSALSQ</sequence>
<dbReference type="PANTHER" id="PTHR21859">
    <property type="entry name" value="ACROSOME-SPECIFIC PROTEIN"/>
    <property type="match status" value="1"/>
</dbReference>
<keyword evidence="4 7" id="KW-0472">Membrane</keyword>
<feature type="region of interest" description="Disordered" evidence="6">
    <location>
        <begin position="150"/>
        <end position="171"/>
    </location>
</feature>
<feature type="transmembrane region" description="Helical" evidence="7">
    <location>
        <begin position="6"/>
        <end position="26"/>
    </location>
</feature>
<feature type="domain" description="SPATA31-like" evidence="8">
    <location>
        <begin position="50"/>
        <end position="135"/>
    </location>
</feature>
<reference evidence="9 10" key="1">
    <citation type="journal article" date="2020" name="Nature">
        <title>Six reference-quality genomes reveal evolution of bat adaptations.</title>
        <authorList>
            <person name="Jebb D."/>
            <person name="Huang Z."/>
            <person name="Pippel M."/>
            <person name="Hughes G.M."/>
            <person name="Lavrichenko K."/>
            <person name="Devanna P."/>
            <person name="Winkler S."/>
            <person name="Jermiin L.S."/>
            <person name="Skirmuntt E.C."/>
            <person name="Katzourakis A."/>
            <person name="Burkitt-Gray L."/>
            <person name="Ray D.A."/>
            <person name="Sullivan K.A.M."/>
            <person name="Roscito J.G."/>
            <person name="Kirilenko B.M."/>
            <person name="Davalos L.M."/>
            <person name="Corthals A.P."/>
            <person name="Power M.L."/>
            <person name="Jones G."/>
            <person name="Ransome R.D."/>
            <person name="Dechmann D.K.N."/>
            <person name="Locatelli A.G."/>
            <person name="Puechmaille S.J."/>
            <person name="Fedrigo O."/>
            <person name="Jarvis E.D."/>
            <person name="Hiller M."/>
            <person name="Vernes S.C."/>
            <person name="Myers E.W."/>
            <person name="Teeling E.C."/>
        </authorList>
    </citation>
    <scope>NUCLEOTIDE SEQUENCE [LARGE SCALE GENOMIC DNA]</scope>
    <source>
        <strain evidence="9">MMolMol1</strain>
        <tissue evidence="9">Muscle</tissue>
    </source>
</reference>
<dbReference type="GO" id="GO:0016020">
    <property type="term" value="C:membrane"/>
    <property type="evidence" value="ECO:0007669"/>
    <property type="project" value="UniProtKB-SubCell"/>
</dbReference>
<evidence type="ECO:0000256" key="5">
    <source>
        <dbReference type="ARBA" id="ARBA00035009"/>
    </source>
</evidence>
<comment type="subcellular location">
    <subcellularLocation>
        <location evidence="1">Membrane</location>
        <topology evidence="1">Single-pass membrane protein</topology>
    </subcellularLocation>
</comment>
<feature type="compositionally biased region" description="Pro residues" evidence="6">
    <location>
        <begin position="150"/>
        <end position="162"/>
    </location>
</feature>
<evidence type="ECO:0000313" key="10">
    <source>
        <dbReference type="Proteomes" id="UP000550707"/>
    </source>
</evidence>
<keyword evidence="2 7" id="KW-0812">Transmembrane</keyword>